<dbReference type="AlphaFoldDB" id="A0A0F9I2Q8"/>
<comment type="caution">
    <text evidence="8">The sequence shown here is derived from an EMBL/GenBank/DDBJ whole genome shotgun (WGS) entry which is preliminary data.</text>
</comment>
<dbReference type="GO" id="GO:0046872">
    <property type="term" value="F:metal ion binding"/>
    <property type="evidence" value="ECO:0007669"/>
    <property type="project" value="UniProtKB-KW"/>
</dbReference>
<evidence type="ECO:0000256" key="3">
    <source>
        <dbReference type="ARBA" id="ARBA00022723"/>
    </source>
</evidence>
<evidence type="ECO:0000259" key="7">
    <source>
        <dbReference type="Pfam" id="PF09459"/>
    </source>
</evidence>
<dbReference type="Gene3D" id="2.60.120.560">
    <property type="entry name" value="Exo-inulinase, domain 1"/>
    <property type="match status" value="1"/>
</dbReference>
<accession>A0A0F9I2Q8</accession>
<dbReference type="SUPFAM" id="SSF49344">
    <property type="entry name" value="CBD9-like"/>
    <property type="match status" value="1"/>
</dbReference>
<dbReference type="GO" id="GO:0016787">
    <property type="term" value="F:hydrolase activity"/>
    <property type="evidence" value="ECO:0007669"/>
    <property type="project" value="InterPro"/>
</dbReference>
<evidence type="ECO:0000313" key="8">
    <source>
        <dbReference type="EMBL" id="KKM13954.1"/>
    </source>
</evidence>
<evidence type="ECO:0000256" key="5">
    <source>
        <dbReference type="ARBA" id="ARBA00023004"/>
    </source>
</evidence>
<proteinExistence type="predicted"/>
<feature type="non-terminal residue" evidence="8">
    <location>
        <position position="1"/>
    </location>
</feature>
<dbReference type="InterPro" id="IPR019020">
    <property type="entry name" value="Cyt-c552/DMSO_Rdtase_haem-bd"/>
</dbReference>
<evidence type="ECO:0000256" key="4">
    <source>
        <dbReference type="ARBA" id="ARBA00022982"/>
    </source>
</evidence>
<dbReference type="Gene3D" id="2.60.40.1190">
    <property type="match status" value="1"/>
</dbReference>
<keyword evidence="2" id="KW-0349">Heme</keyword>
<dbReference type="EMBL" id="LAZR01015259">
    <property type="protein sequence ID" value="KKM13954.1"/>
    <property type="molecule type" value="Genomic_DNA"/>
</dbReference>
<feature type="domain" description="Cytochrome c-552/DMSO reductase-like haem-binding" evidence="7">
    <location>
        <begin position="49"/>
        <end position="272"/>
    </location>
</feature>
<dbReference type="Pfam" id="PF06439">
    <property type="entry name" value="3keto-disac_hyd"/>
    <property type="match status" value="1"/>
</dbReference>
<organism evidence="8">
    <name type="scientific">marine sediment metagenome</name>
    <dbReference type="NCBI Taxonomy" id="412755"/>
    <lineage>
        <taxon>unclassified sequences</taxon>
        <taxon>metagenomes</taxon>
        <taxon>ecological metagenomes</taxon>
    </lineage>
</organism>
<evidence type="ECO:0000259" key="6">
    <source>
        <dbReference type="Pfam" id="PF06439"/>
    </source>
</evidence>
<reference evidence="8" key="1">
    <citation type="journal article" date="2015" name="Nature">
        <title>Complex archaea that bridge the gap between prokaryotes and eukaryotes.</title>
        <authorList>
            <person name="Spang A."/>
            <person name="Saw J.H."/>
            <person name="Jorgensen S.L."/>
            <person name="Zaremba-Niedzwiedzka K."/>
            <person name="Martijn J."/>
            <person name="Lind A.E."/>
            <person name="van Eijk R."/>
            <person name="Schleper C."/>
            <person name="Guy L."/>
            <person name="Ettema T.J."/>
        </authorList>
    </citation>
    <scope>NUCLEOTIDE SEQUENCE</scope>
</reference>
<evidence type="ECO:0000256" key="2">
    <source>
        <dbReference type="ARBA" id="ARBA00022617"/>
    </source>
</evidence>
<name>A0A0F9I2Q8_9ZZZZ</name>
<protein>
    <submittedName>
        <fullName evidence="8">Uncharacterized protein</fullName>
    </submittedName>
</protein>
<keyword evidence="5" id="KW-0408">Iron</keyword>
<dbReference type="InterPro" id="IPR010496">
    <property type="entry name" value="AL/BT2_dom"/>
</dbReference>
<keyword evidence="3" id="KW-0479">Metal-binding</keyword>
<dbReference type="GO" id="GO:0020037">
    <property type="term" value="F:heme binding"/>
    <property type="evidence" value="ECO:0007669"/>
    <property type="project" value="InterPro"/>
</dbReference>
<sequence length="509" mass="56534">DILLDDEYQAVVNKPPEGMAWTGDPAPLIWVSTYTKAPPKIDGKVDAPWRSAKPLTVMVREAMGGDHPKPVVLRALHTDDAFYMLAQWSDDTKSDLRDPYVWNPKTKRYDRPSKPDDQFAIQFPIKGDFAISMMTVMREFTADVWHWKAGRGNPKGWVDDKSHVISQKPVPHAKKHRLHGGRSVYIARVMDAGKPSYAVRPPPTSKQGDIVNSFEHKGPPTGSLADVRGKGLHDGKGWTLEISRKFKTGHSDDAIIDPTRDNVCAIAVLNDELYEEHSVSTLITLRFAGGPASKGAASSWKFDSGQKLPPGWKVAATNPKGPLAEWRVVADAHAPSSANVLKVTRIKDRSRGVFNLFWTPNVSFQDGIIELKLRADTGRVDQGGGPIWRVKDADNYYIARYNPLEGNFRLYYVKNGARKTLADAGGIRIKAGQWFTIKIVHRGRRIEGWLNGKKLLEATDRTFGQAGGVGFWTKADAATSFDDLTVRPARVAVCRLPRLAGANMIRDRD</sequence>
<gene>
    <name evidence="8" type="ORF">LCGC14_1711030</name>
</gene>
<keyword evidence="4" id="KW-0249">Electron transport</keyword>
<evidence type="ECO:0000256" key="1">
    <source>
        <dbReference type="ARBA" id="ARBA00022448"/>
    </source>
</evidence>
<dbReference type="Pfam" id="PF09459">
    <property type="entry name" value="EB_dh"/>
    <property type="match status" value="1"/>
</dbReference>
<keyword evidence="1" id="KW-0813">Transport</keyword>
<feature type="domain" description="3-keto-alpha-glucoside-1,2-lyase/3-keto-2-hydroxy-glucal hydratase" evidence="6">
    <location>
        <begin position="347"/>
        <end position="486"/>
    </location>
</feature>